<evidence type="ECO:0000313" key="2">
    <source>
        <dbReference type="Proteomes" id="UP000463915"/>
    </source>
</evidence>
<accession>A0A6B9LDC9</accession>
<keyword evidence="2" id="KW-1185">Reference proteome</keyword>
<sequence>MEIKIDVQPANVTKTADRLLEGDAVIWEGNLAVLVEAGFPAFKPDHVDMTLVVYTANGSARVNPIVDRKQEFMTVRMEAR</sequence>
<dbReference type="EMBL" id="MN813687">
    <property type="protein sequence ID" value="QHB37461.1"/>
    <property type="molecule type" value="Genomic_DNA"/>
</dbReference>
<organism evidence="1 2">
    <name type="scientific">Mycobacterium phage Onyinye</name>
    <dbReference type="NCBI Taxonomy" id="2686235"/>
    <lineage>
        <taxon>Viruses</taxon>
        <taxon>Duplodnaviria</taxon>
        <taxon>Heunggongvirae</taxon>
        <taxon>Uroviricota</taxon>
        <taxon>Caudoviricetes</taxon>
        <taxon>Onyinyevirus</taxon>
        <taxon>Onyinyevirus onyinye</taxon>
    </lineage>
</organism>
<reference evidence="1 2" key="1">
    <citation type="submission" date="2019-12" db="EMBL/GenBank/DDBJ databases">
        <authorList>
            <person name="Ayuk M.A."/>
            <person name="Robinson C.J."/>
            <person name="Anderson W.A."/>
            <person name="Ullah H."/>
            <person name="Gugssa A."/>
            <person name="Somiranjan G."/>
            <person name="Allen A."/>
            <person name="Lourds M.F."/>
            <person name="Quagraine B.K."/>
            <person name="Smith M."/>
            <person name="Moore M."/>
            <person name="Oliver J."/>
            <person name="Irabor E."/>
            <person name="Roy S.D."/>
            <person name="Bassey G."/>
            <person name="Louis B.N."/>
            <person name="Adu D."/>
            <person name="Akhimien C.E."/>
            <person name="Annor K."/>
            <person name="Archibald A."/>
            <person name="Ashagre K.C."/>
            <person name="Baity M.R."/>
            <person name="Barnes K.J."/>
            <person name="Barrios L.E."/>
            <person name="Black A.C."/>
            <person name="Bowen'Kauth M.S."/>
            <person name="Bowman K.N."/>
            <person name="Breaux D.L."/>
            <person name="Brooks J.A."/>
            <person name="Bwayili H.A."/>
            <person name="Caine T."/>
            <person name="Williams A.Y."/>
            <person name="Norris L.J."/>
            <person name="Nwozo E.O."/>
            <person name="Prosper P.L."/>
            <person name="Rankin N.A."/>
            <person name="Richardson K.M."/>
            <person name="Robinson D.M."/>
            <person name="Salters D.J."/>
            <person name="Savage M.A."/>
            <person name="Solomon S.M."/>
            <person name="Williams L.R."/>
            <person name="Curtis N."/>
            <person name="Garlena R.A."/>
            <person name="Russell D.A."/>
            <person name="Pope W.H."/>
            <person name="Jacobs-Sera D."/>
            <person name="Hatfull G.F."/>
        </authorList>
    </citation>
    <scope>NUCLEOTIDE SEQUENCE [LARGE SCALE GENOMIC DNA]</scope>
</reference>
<proteinExistence type="predicted"/>
<dbReference type="GeneID" id="77924852"/>
<evidence type="ECO:0000313" key="1">
    <source>
        <dbReference type="EMBL" id="QHB37461.1"/>
    </source>
</evidence>
<name>A0A6B9LDC9_9CAUD</name>
<dbReference type="RefSeq" id="YP_010649305.1">
    <property type="nucleotide sequence ID" value="NC_070765.1"/>
</dbReference>
<gene>
    <name evidence="1" type="primary">56</name>
    <name evidence="1" type="ORF">SEA_ONYINYE_56</name>
</gene>
<dbReference type="KEGG" id="vg:77924852"/>
<protein>
    <submittedName>
        <fullName evidence="1">Uncharacterized protein</fullName>
    </submittedName>
</protein>
<dbReference type="Proteomes" id="UP000463915">
    <property type="component" value="Segment"/>
</dbReference>